<dbReference type="GO" id="GO:0005886">
    <property type="term" value="C:plasma membrane"/>
    <property type="evidence" value="ECO:0007669"/>
    <property type="project" value="UniProtKB-SubCell"/>
</dbReference>
<dbReference type="Pfam" id="PF00909">
    <property type="entry name" value="Ammonium_transp"/>
    <property type="match status" value="1"/>
</dbReference>
<feature type="transmembrane region" description="Helical" evidence="8">
    <location>
        <begin position="374"/>
        <end position="392"/>
    </location>
</feature>
<comment type="subcellular location">
    <subcellularLocation>
        <location evidence="8">Cell membrane</location>
        <topology evidence="8">Multi-pass membrane protein</topology>
    </subcellularLocation>
    <subcellularLocation>
        <location evidence="1">Membrane</location>
        <topology evidence="1">Multi-pass membrane protein</topology>
    </subcellularLocation>
</comment>
<dbReference type="InterPro" id="IPR024041">
    <property type="entry name" value="NH4_transpt_AmtB-like_dom"/>
</dbReference>
<evidence type="ECO:0000259" key="10">
    <source>
        <dbReference type="Pfam" id="PF00909"/>
    </source>
</evidence>
<evidence type="ECO:0000256" key="8">
    <source>
        <dbReference type="RuleBase" id="RU362002"/>
    </source>
</evidence>
<feature type="domain" description="Ammonium transporter AmtB-like" evidence="10">
    <location>
        <begin position="86"/>
        <end position="500"/>
    </location>
</feature>
<dbReference type="AlphaFoldDB" id="A0A8J7F0V6"/>
<evidence type="ECO:0000313" key="11">
    <source>
        <dbReference type="EMBL" id="MBE9213793.1"/>
    </source>
</evidence>
<dbReference type="NCBIfam" id="TIGR00836">
    <property type="entry name" value="amt"/>
    <property type="match status" value="1"/>
</dbReference>
<sequence>MQKLTRKRINRKSRIGNSKQPRSGTGNSSFVKQIERGIKGLNPSLRASLPIAGLIVLAWSYAAVAQAPAAEGPTTAELKVALDTLWVAIAAFLVIFMNAGFGMLETGMCRQKNAVNILTKNLIVFALATLAFWVIGFGIMFGDGTPFFGLNGFLLQGADNSPVTGDAYQGVFSSLNWAGVPLSAKFLFQLAFAGTAATIVSGAVAERIKFIDFLIFSLLLVGIAYPITGHWIWGGGWLAAAGFWDFAGSTVVHSVGGWAALMGAAILGPRIGKYSDSRINAIPPHNLSIATLGCLILWLGWFGFNPGSTMAADANAIAHIALTTNLAAAAGGTVACFVAWGYLGKPDLSMIINGILAGLVGITAGCAWVNLGSAVIIGAIAGALVVFSVTFFDKIRIDDPVGALSVHLVCGLWGTLAVGLFAVGANPDGIYAAGPNAGLFFGGGIQPLFIQFAGALAVGGMTVLLSTIFWVALKATLGIRVTREEELEGLDIGEHGMEAYSGFAKEVDTIGYGEIDRPGISTQGDMPTSL</sequence>
<dbReference type="SUPFAM" id="SSF111352">
    <property type="entry name" value="Ammonium transporter"/>
    <property type="match status" value="1"/>
</dbReference>
<keyword evidence="6 8" id="KW-0472">Membrane</keyword>
<feature type="transmembrane region" description="Helical" evidence="8">
    <location>
        <begin position="186"/>
        <end position="206"/>
    </location>
</feature>
<keyword evidence="3 8" id="KW-0813">Transport</keyword>
<feature type="transmembrane region" description="Helical" evidence="8">
    <location>
        <begin position="287"/>
        <end position="304"/>
    </location>
</feature>
<dbReference type="GO" id="GO:0097272">
    <property type="term" value="P:ammonium homeostasis"/>
    <property type="evidence" value="ECO:0007669"/>
    <property type="project" value="TreeGrafter"/>
</dbReference>
<dbReference type="PROSITE" id="PS01219">
    <property type="entry name" value="AMMONIUM_TRANSP"/>
    <property type="match status" value="1"/>
</dbReference>
<dbReference type="RefSeq" id="WP_193920998.1">
    <property type="nucleotide sequence ID" value="NZ_JADEWL010000042.1"/>
</dbReference>
<feature type="compositionally biased region" description="Basic residues" evidence="9">
    <location>
        <begin position="1"/>
        <end position="14"/>
    </location>
</feature>
<feature type="transmembrane region" description="Helical" evidence="8">
    <location>
        <begin position="246"/>
        <end position="267"/>
    </location>
</feature>
<dbReference type="EMBL" id="JADEWL010000042">
    <property type="protein sequence ID" value="MBE9213793.1"/>
    <property type="molecule type" value="Genomic_DNA"/>
</dbReference>
<keyword evidence="12" id="KW-1185">Reference proteome</keyword>
<evidence type="ECO:0000256" key="4">
    <source>
        <dbReference type="ARBA" id="ARBA00022692"/>
    </source>
</evidence>
<evidence type="ECO:0000256" key="1">
    <source>
        <dbReference type="ARBA" id="ARBA00004141"/>
    </source>
</evidence>
<feature type="transmembrane region" description="Helical" evidence="8">
    <location>
        <begin position="122"/>
        <end position="141"/>
    </location>
</feature>
<feature type="transmembrane region" description="Helical" evidence="8">
    <location>
        <begin position="404"/>
        <end position="425"/>
    </location>
</feature>
<accession>A0A8J7F0V6</accession>
<gene>
    <name evidence="11" type="ORF">IQ247_14145</name>
</gene>
<evidence type="ECO:0000256" key="6">
    <source>
        <dbReference type="ARBA" id="ARBA00023136"/>
    </source>
</evidence>
<dbReference type="InterPro" id="IPR001905">
    <property type="entry name" value="Ammonium_transpt"/>
</dbReference>
<organism evidence="11 12">
    <name type="scientific">Plectonema cf. radiosum LEGE 06105</name>
    <dbReference type="NCBI Taxonomy" id="945769"/>
    <lineage>
        <taxon>Bacteria</taxon>
        <taxon>Bacillati</taxon>
        <taxon>Cyanobacteriota</taxon>
        <taxon>Cyanophyceae</taxon>
        <taxon>Oscillatoriophycideae</taxon>
        <taxon>Oscillatoriales</taxon>
        <taxon>Microcoleaceae</taxon>
        <taxon>Plectonema</taxon>
    </lineage>
</organism>
<protein>
    <recommendedName>
        <fullName evidence="8">Ammonium transporter</fullName>
    </recommendedName>
</protein>
<feature type="transmembrane region" description="Helical" evidence="8">
    <location>
        <begin position="445"/>
        <end position="473"/>
    </location>
</feature>
<reference evidence="11" key="1">
    <citation type="submission" date="2020-10" db="EMBL/GenBank/DDBJ databases">
        <authorList>
            <person name="Castelo-Branco R."/>
            <person name="Eusebio N."/>
            <person name="Adriana R."/>
            <person name="Vieira A."/>
            <person name="Brugerolle De Fraissinette N."/>
            <person name="Rezende De Castro R."/>
            <person name="Schneider M.P."/>
            <person name="Vasconcelos V."/>
            <person name="Leao P.N."/>
        </authorList>
    </citation>
    <scope>NUCLEOTIDE SEQUENCE</scope>
    <source>
        <strain evidence="11">LEGE 06105</strain>
    </source>
</reference>
<keyword evidence="5 8" id="KW-1133">Transmembrane helix</keyword>
<comment type="similarity">
    <text evidence="2 8">Belongs to the ammonia transporter channel (TC 1.A.11.2) family.</text>
</comment>
<evidence type="ECO:0000256" key="9">
    <source>
        <dbReference type="SAM" id="MobiDB-lite"/>
    </source>
</evidence>
<name>A0A8J7F0V6_9CYAN</name>
<evidence type="ECO:0000256" key="7">
    <source>
        <dbReference type="ARBA" id="ARBA00023177"/>
    </source>
</evidence>
<dbReference type="PANTHER" id="PTHR11730">
    <property type="entry name" value="AMMONIUM TRANSPORTER"/>
    <property type="match status" value="1"/>
</dbReference>
<feature type="compositionally biased region" description="Polar residues" evidence="9">
    <location>
        <begin position="15"/>
        <end position="28"/>
    </location>
</feature>
<proteinExistence type="inferred from homology"/>
<dbReference type="InterPro" id="IPR018047">
    <property type="entry name" value="Ammonium_transpt_CS"/>
</dbReference>
<feature type="transmembrane region" description="Helical" evidence="8">
    <location>
        <begin position="350"/>
        <end position="368"/>
    </location>
</feature>
<keyword evidence="4 8" id="KW-0812">Transmembrane</keyword>
<feature type="transmembrane region" description="Helical" evidence="8">
    <location>
        <begin position="213"/>
        <end position="234"/>
    </location>
</feature>
<feature type="region of interest" description="Disordered" evidence="9">
    <location>
        <begin position="1"/>
        <end position="28"/>
    </location>
</feature>
<feature type="transmembrane region" description="Helical" evidence="8">
    <location>
        <begin position="84"/>
        <end position="101"/>
    </location>
</feature>
<dbReference type="GO" id="GO:0008519">
    <property type="term" value="F:ammonium channel activity"/>
    <property type="evidence" value="ECO:0007669"/>
    <property type="project" value="InterPro"/>
</dbReference>
<feature type="transmembrane region" description="Helical" evidence="8">
    <location>
        <begin position="45"/>
        <end position="64"/>
    </location>
</feature>
<dbReference type="FunFam" id="1.10.3430.10:FF:000008">
    <property type="entry name" value="Ammonium transporter"/>
    <property type="match status" value="1"/>
</dbReference>
<feature type="transmembrane region" description="Helical" evidence="8">
    <location>
        <begin position="316"/>
        <end position="343"/>
    </location>
</feature>
<dbReference type="Proteomes" id="UP000620559">
    <property type="component" value="Unassembled WGS sequence"/>
</dbReference>
<evidence type="ECO:0000256" key="5">
    <source>
        <dbReference type="ARBA" id="ARBA00022989"/>
    </source>
</evidence>
<keyword evidence="7 8" id="KW-0924">Ammonia transport</keyword>
<comment type="caution">
    <text evidence="11">The sequence shown here is derived from an EMBL/GenBank/DDBJ whole genome shotgun (WGS) entry which is preliminary data.</text>
</comment>
<dbReference type="InterPro" id="IPR029020">
    <property type="entry name" value="Ammonium/urea_transptr"/>
</dbReference>
<evidence type="ECO:0000313" key="12">
    <source>
        <dbReference type="Proteomes" id="UP000620559"/>
    </source>
</evidence>
<evidence type="ECO:0000256" key="2">
    <source>
        <dbReference type="ARBA" id="ARBA00005887"/>
    </source>
</evidence>
<evidence type="ECO:0000256" key="3">
    <source>
        <dbReference type="ARBA" id="ARBA00022448"/>
    </source>
</evidence>
<dbReference type="PANTHER" id="PTHR11730:SF89">
    <property type="entry name" value="AMMONIUM TRANSPORTER SLL0108-RELATED"/>
    <property type="match status" value="1"/>
</dbReference>
<dbReference type="Gene3D" id="1.10.3430.10">
    <property type="entry name" value="Ammonium transporter AmtB like domains"/>
    <property type="match status" value="1"/>
</dbReference>